<evidence type="ECO:0000313" key="2">
    <source>
        <dbReference type="Proteomes" id="UP001214666"/>
    </source>
</evidence>
<gene>
    <name evidence="1" type="ORF">PY771_05055</name>
</gene>
<dbReference type="Proteomes" id="UP001214666">
    <property type="component" value="Chromosome"/>
</dbReference>
<proteinExistence type="predicted"/>
<reference evidence="1" key="1">
    <citation type="submission" date="2023-02" db="EMBL/GenBank/DDBJ databases">
        <title>The sequence of Aeromonas hydrophila K533.</title>
        <authorList>
            <person name="Luo X."/>
        </authorList>
    </citation>
    <scope>NUCLEOTIDE SEQUENCE</scope>
    <source>
        <strain evidence="1">K533</strain>
    </source>
</reference>
<dbReference type="AlphaFoldDB" id="A0AAX3PC15"/>
<dbReference type="EMBL" id="CP118942">
    <property type="protein sequence ID" value="WEE27688.1"/>
    <property type="molecule type" value="Genomic_DNA"/>
</dbReference>
<protein>
    <submittedName>
        <fullName evidence="1">Uncharacterized protein</fullName>
    </submittedName>
</protein>
<accession>A0AAX3PC15</accession>
<dbReference type="RefSeq" id="WP_275115750.1">
    <property type="nucleotide sequence ID" value="NZ_CP118942.1"/>
</dbReference>
<name>A0AAX3PC15_AERHY</name>
<sequence>MEDDLTWLARTEHEWPKDAVYVSRHENAVEWHYVELSFIGYGHFTRDQWISRRAELQSKPSWDDAPEWAEWLAQHESGYWCWGSGPASISVQEGAPAAWWSEKNQWSGKAGEVLGDWRDTLERSQRDLSELAVTARLAEATENVLAAVPALMGEKFSIDHNDWFVQGKLPPVGTECEFCGGAGDADDPWHPDLMDGDRVTVIAHFECGICTLAAFTFKSRNPNIATVLVEQANYGCFRPIRTERDKAIDEMKQYCPYLCSWDTVGRVYAAALYDAGYRKQG</sequence>
<organism evidence="1 2">
    <name type="scientific">Aeromonas hydrophila</name>
    <dbReference type="NCBI Taxonomy" id="644"/>
    <lineage>
        <taxon>Bacteria</taxon>
        <taxon>Pseudomonadati</taxon>
        <taxon>Pseudomonadota</taxon>
        <taxon>Gammaproteobacteria</taxon>
        <taxon>Aeromonadales</taxon>
        <taxon>Aeromonadaceae</taxon>
        <taxon>Aeromonas</taxon>
    </lineage>
</organism>
<evidence type="ECO:0000313" key="1">
    <source>
        <dbReference type="EMBL" id="WEE27688.1"/>
    </source>
</evidence>